<keyword evidence="7" id="KW-0131">Cell cycle</keyword>
<dbReference type="InterPro" id="IPR050487">
    <property type="entry name" value="FtsQ_DivIB"/>
</dbReference>
<dbReference type="InterPro" id="IPR013685">
    <property type="entry name" value="POTRA_FtsQ_type"/>
</dbReference>
<evidence type="ECO:0000256" key="4">
    <source>
        <dbReference type="ARBA" id="ARBA00022692"/>
    </source>
</evidence>
<dbReference type="Proteomes" id="UP000782843">
    <property type="component" value="Unassembled WGS sequence"/>
</dbReference>
<feature type="region of interest" description="Disordered" evidence="8">
    <location>
        <begin position="1"/>
        <end position="42"/>
    </location>
</feature>
<evidence type="ECO:0000256" key="6">
    <source>
        <dbReference type="ARBA" id="ARBA00023136"/>
    </source>
</evidence>
<evidence type="ECO:0000256" key="5">
    <source>
        <dbReference type="ARBA" id="ARBA00022989"/>
    </source>
</evidence>
<comment type="caution">
    <text evidence="10">The sequence shown here is derived from an EMBL/GenBank/DDBJ whole genome shotgun (WGS) entry which is preliminary data.</text>
</comment>
<reference evidence="10" key="2">
    <citation type="journal article" date="2021" name="Microbiome">
        <title>Successional dynamics and alternative stable states in a saline activated sludge microbial community over 9 years.</title>
        <authorList>
            <person name="Wang Y."/>
            <person name="Ye J."/>
            <person name="Ju F."/>
            <person name="Liu L."/>
            <person name="Boyd J.A."/>
            <person name="Deng Y."/>
            <person name="Parks D.H."/>
            <person name="Jiang X."/>
            <person name="Yin X."/>
            <person name="Woodcroft B.J."/>
            <person name="Tyson G.W."/>
            <person name="Hugenholtz P."/>
            <person name="Polz M.F."/>
            <person name="Zhang T."/>
        </authorList>
    </citation>
    <scope>NUCLEOTIDE SEQUENCE</scope>
    <source>
        <strain evidence="10">HKST-UBA10</strain>
    </source>
</reference>
<evidence type="ECO:0000256" key="8">
    <source>
        <dbReference type="SAM" id="MobiDB-lite"/>
    </source>
</evidence>
<keyword evidence="6" id="KW-0472">Membrane</keyword>
<proteinExistence type="predicted"/>
<dbReference type="InterPro" id="IPR034746">
    <property type="entry name" value="POTRA"/>
</dbReference>
<comment type="subcellular location">
    <subcellularLocation>
        <location evidence="1">Membrane</location>
    </subcellularLocation>
</comment>
<feature type="compositionally biased region" description="Basic residues" evidence="8">
    <location>
        <begin position="33"/>
        <end position="42"/>
    </location>
</feature>
<evidence type="ECO:0000256" key="1">
    <source>
        <dbReference type="ARBA" id="ARBA00004370"/>
    </source>
</evidence>
<evidence type="ECO:0000313" key="10">
    <source>
        <dbReference type="EMBL" id="MCA9382239.1"/>
    </source>
</evidence>
<dbReference type="AlphaFoldDB" id="A0A955L3K4"/>
<keyword evidence="2" id="KW-1003">Cell membrane</keyword>
<dbReference type="EMBL" id="JAGQLG010000089">
    <property type="protein sequence ID" value="MCA9382239.1"/>
    <property type="molecule type" value="Genomic_DNA"/>
</dbReference>
<feature type="compositionally biased region" description="Basic and acidic residues" evidence="8">
    <location>
        <begin position="249"/>
        <end position="268"/>
    </location>
</feature>
<dbReference type="PANTHER" id="PTHR37820">
    <property type="entry name" value="CELL DIVISION PROTEIN DIVIB"/>
    <property type="match status" value="1"/>
</dbReference>
<evidence type="ECO:0000256" key="3">
    <source>
        <dbReference type="ARBA" id="ARBA00022618"/>
    </source>
</evidence>
<dbReference type="GO" id="GO:0005886">
    <property type="term" value="C:plasma membrane"/>
    <property type="evidence" value="ECO:0007669"/>
    <property type="project" value="TreeGrafter"/>
</dbReference>
<evidence type="ECO:0000256" key="2">
    <source>
        <dbReference type="ARBA" id="ARBA00022475"/>
    </source>
</evidence>
<name>A0A955L3K4_9BACT</name>
<evidence type="ECO:0000256" key="7">
    <source>
        <dbReference type="ARBA" id="ARBA00023306"/>
    </source>
</evidence>
<feature type="compositionally biased region" description="Basic and acidic residues" evidence="8">
    <location>
        <begin position="229"/>
        <end position="238"/>
    </location>
</feature>
<organism evidence="10 11">
    <name type="scientific">Candidatus Dojkabacteria bacterium</name>
    <dbReference type="NCBI Taxonomy" id="2099670"/>
    <lineage>
        <taxon>Bacteria</taxon>
        <taxon>Candidatus Dojkabacteria</taxon>
    </lineage>
</organism>
<keyword evidence="5" id="KW-1133">Transmembrane helix</keyword>
<evidence type="ECO:0000259" key="9">
    <source>
        <dbReference type="PROSITE" id="PS51779"/>
    </source>
</evidence>
<protein>
    <submittedName>
        <fullName evidence="10">FtsQ-type POTRA domain-containing protein</fullName>
    </submittedName>
</protein>
<feature type="compositionally biased region" description="Polar residues" evidence="8">
    <location>
        <begin position="20"/>
        <end position="32"/>
    </location>
</feature>
<reference evidence="10" key="1">
    <citation type="submission" date="2020-04" db="EMBL/GenBank/DDBJ databases">
        <authorList>
            <person name="Zhang T."/>
        </authorList>
    </citation>
    <scope>NUCLEOTIDE SEQUENCE</scope>
    <source>
        <strain evidence="10">HKST-UBA10</strain>
    </source>
</reference>
<keyword evidence="3" id="KW-0132">Cell division</keyword>
<feature type="region of interest" description="Disordered" evidence="8">
    <location>
        <begin position="211"/>
        <end position="268"/>
    </location>
</feature>
<evidence type="ECO:0000313" key="11">
    <source>
        <dbReference type="Proteomes" id="UP000782843"/>
    </source>
</evidence>
<gene>
    <name evidence="10" type="ORF">KC660_02415</name>
</gene>
<dbReference type="PANTHER" id="PTHR37820:SF1">
    <property type="entry name" value="CELL DIVISION PROTEIN FTSQ"/>
    <property type="match status" value="1"/>
</dbReference>
<dbReference type="PROSITE" id="PS51779">
    <property type="entry name" value="POTRA"/>
    <property type="match status" value="1"/>
</dbReference>
<feature type="compositionally biased region" description="Polar residues" evidence="8">
    <location>
        <begin position="239"/>
        <end position="248"/>
    </location>
</feature>
<dbReference type="Pfam" id="PF08478">
    <property type="entry name" value="POTRA_1"/>
    <property type="match status" value="1"/>
</dbReference>
<sequence length="414" mass="48205">MPTFPKRKKRIKRSKVSDYKNPSSTIKVNNSGIKKRKSTNRRSLRPQIKLPKFKRVFNFRNLLRPKMLIFMLIFGLLIAGGVYAYSNIGNFYIKQIEINQTRYLDQSLLNEIQNNYSGKIFFTVFPRTVAEDISKSSPIVKSVEVEKFLPDKLNINIEEREPFSIWINRDGAYLISKDNVVLEKLAEFNTIEFSTEDLAILSDAAAINPPTDTAEEEVKNENESNSVTKETDENKTDPQTDTSTATDTQPEKELTEEEKKALEEEQARQAEIDRKQKIAILEARKRDLETQLNNTWKENLKDIDKTIMNSYLQFYSYESKSYKPWDSLNEDTLKAFELARELSKIKLLGDFNHFLWINEHHLQLVFSNDKKLILDPYSYNDDLYSNALVVIEDLKKRGEGFRTIDLRGEKIAVR</sequence>
<dbReference type="GO" id="GO:0051301">
    <property type="term" value="P:cell division"/>
    <property type="evidence" value="ECO:0007669"/>
    <property type="project" value="UniProtKB-KW"/>
</dbReference>
<accession>A0A955L3K4</accession>
<keyword evidence="4" id="KW-0812">Transmembrane</keyword>
<feature type="compositionally biased region" description="Basic residues" evidence="8">
    <location>
        <begin position="1"/>
        <end position="14"/>
    </location>
</feature>
<dbReference type="Gene3D" id="3.10.20.310">
    <property type="entry name" value="membrane protein fhac"/>
    <property type="match status" value="1"/>
</dbReference>
<feature type="domain" description="POTRA" evidence="9">
    <location>
        <begin position="91"/>
        <end position="160"/>
    </location>
</feature>